<dbReference type="PANTHER" id="PTHR10724">
    <property type="entry name" value="30S RIBOSOMAL PROTEIN S1"/>
    <property type="match status" value="1"/>
</dbReference>
<dbReference type="PROSITE" id="PS50126">
    <property type="entry name" value="S1"/>
    <property type="match status" value="3"/>
</dbReference>
<keyword evidence="6" id="KW-1185">Reference proteome</keyword>
<dbReference type="AlphaFoldDB" id="A0A563VN65"/>
<evidence type="ECO:0000256" key="1">
    <source>
        <dbReference type="ARBA" id="ARBA00006767"/>
    </source>
</evidence>
<dbReference type="Gene3D" id="2.40.50.140">
    <property type="entry name" value="Nucleic acid-binding proteins"/>
    <property type="match status" value="3"/>
</dbReference>
<dbReference type="CDD" id="cd04465">
    <property type="entry name" value="S1_RPS1_repeat_ec2_hs2"/>
    <property type="match status" value="1"/>
</dbReference>
<evidence type="ECO:0000256" key="3">
    <source>
        <dbReference type="ARBA" id="ARBA00023274"/>
    </source>
</evidence>
<gene>
    <name evidence="5" type="primary">rps1b</name>
    <name evidence="5" type="ORF">H1P_170001</name>
</gene>
<accession>A0A563VN65</accession>
<dbReference type="PANTHER" id="PTHR10724:SF7">
    <property type="entry name" value="SMALL RIBOSOMAL SUBUNIT PROTEIN BS1C"/>
    <property type="match status" value="1"/>
</dbReference>
<evidence type="ECO:0000313" key="5">
    <source>
        <dbReference type="EMBL" id="VEP12868.1"/>
    </source>
</evidence>
<dbReference type="GO" id="GO:0005840">
    <property type="term" value="C:ribosome"/>
    <property type="evidence" value="ECO:0007669"/>
    <property type="project" value="UniProtKB-KW"/>
</dbReference>
<organism evidence="5 6">
    <name type="scientific">Hyella patelloides LEGE 07179</name>
    <dbReference type="NCBI Taxonomy" id="945734"/>
    <lineage>
        <taxon>Bacteria</taxon>
        <taxon>Bacillati</taxon>
        <taxon>Cyanobacteriota</taxon>
        <taxon>Cyanophyceae</taxon>
        <taxon>Pleurocapsales</taxon>
        <taxon>Hyellaceae</taxon>
        <taxon>Hyella</taxon>
    </lineage>
</organism>
<dbReference type="CDD" id="cd05687">
    <property type="entry name" value="S1_RPS1_repeat_ec1_hs1"/>
    <property type="match status" value="1"/>
</dbReference>
<dbReference type="InterPro" id="IPR012340">
    <property type="entry name" value="NA-bd_OB-fold"/>
</dbReference>
<dbReference type="InterPro" id="IPR003029">
    <property type="entry name" value="S1_domain"/>
</dbReference>
<dbReference type="PRINTS" id="PR00681">
    <property type="entry name" value="RIBOSOMALS1"/>
</dbReference>
<feature type="domain" description="S1 motif" evidence="4">
    <location>
        <begin position="33"/>
        <end position="102"/>
    </location>
</feature>
<keyword evidence="2 5" id="KW-0689">Ribosomal protein</keyword>
<feature type="domain" description="S1 motif" evidence="4">
    <location>
        <begin position="198"/>
        <end position="266"/>
    </location>
</feature>
<proteinExistence type="inferred from homology"/>
<protein>
    <submittedName>
        <fullName evidence="5">30S ribosomal protein S1 homolog B</fullName>
    </submittedName>
</protein>
<dbReference type="SMART" id="SM00316">
    <property type="entry name" value="S1"/>
    <property type="match status" value="3"/>
</dbReference>
<dbReference type="Proteomes" id="UP000320055">
    <property type="component" value="Unassembled WGS sequence"/>
</dbReference>
<sequence>MNSDTAPSQNAQPFSMDDFAQALEKYDYEFAKGQLVKGTAVQHDADGAYIDIGGKSPGFLPRSEAALERVENLADVIPLNEELEFIVIREQNAEGQVTLSRRQLQIQAAWDAISEIAESGKSTQMRVTGVNKGGVIGQVEGLRGFIPRSHLQQRDNLESLVGQLLTATFLEVNPEQRKLVLSQRDAMKAAAMTNLTEGSLVTGTVVNLKPYGAFIDLGGVTGLLHIKEISGTHIESLNTIFKPGQEIKVLIAQVDEYKNRLSLSTKVFEEYPGELLEKFDEVMANAEERLEKSRSQQES</sequence>
<feature type="domain" description="S1 motif" evidence="4">
    <location>
        <begin position="120"/>
        <end position="184"/>
    </location>
</feature>
<dbReference type="GO" id="GO:1990904">
    <property type="term" value="C:ribonucleoprotein complex"/>
    <property type="evidence" value="ECO:0007669"/>
    <property type="project" value="UniProtKB-KW"/>
</dbReference>
<evidence type="ECO:0000259" key="4">
    <source>
        <dbReference type="PROSITE" id="PS50126"/>
    </source>
</evidence>
<dbReference type="RefSeq" id="WP_144864293.1">
    <property type="nucleotide sequence ID" value="NZ_LR213779.1"/>
</dbReference>
<dbReference type="Pfam" id="PF00575">
    <property type="entry name" value="S1"/>
    <property type="match status" value="3"/>
</dbReference>
<dbReference type="InterPro" id="IPR035104">
    <property type="entry name" value="Ribosomal_protein_S1-like"/>
</dbReference>
<dbReference type="EMBL" id="CAACVJ010000079">
    <property type="protein sequence ID" value="VEP12868.1"/>
    <property type="molecule type" value="Genomic_DNA"/>
</dbReference>
<keyword evidence="3" id="KW-0687">Ribonucleoprotein</keyword>
<dbReference type="GO" id="GO:0003735">
    <property type="term" value="F:structural constituent of ribosome"/>
    <property type="evidence" value="ECO:0007669"/>
    <property type="project" value="TreeGrafter"/>
</dbReference>
<comment type="similarity">
    <text evidence="1">Belongs to the bacterial ribosomal protein bS1 family.</text>
</comment>
<dbReference type="GO" id="GO:0003729">
    <property type="term" value="F:mRNA binding"/>
    <property type="evidence" value="ECO:0007669"/>
    <property type="project" value="TreeGrafter"/>
</dbReference>
<evidence type="ECO:0000313" key="6">
    <source>
        <dbReference type="Proteomes" id="UP000320055"/>
    </source>
</evidence>
<reference evidence="5 6" key="1">
    <citation type="submission" date="2019-01" db="EMBL/GenBank/DDBJ databases">
        <authorList>
            <person name="Brito A."/>
        </authorList>
    </citation>
    <scope>NUCLEOTIDE SEQUENCE [LARGE SCALE GENOMIC DNA]</scope>
    <source>
        <strain evidence="5">1</strain>
    </source>
</reference>
<dbReference type="SUPFAM" id="SSF50249">
    <property type="entry name" value="Nucleic acid-binding proteins"/>
    <property type="match status" value="3"/>
</dbReference>
<dbReference type="OrthoDB" id="9804077at2"/>
<evidence type="ECO:0000256" key="2">
    <source>
        <dbReference type="ARBA" id="ARBA00022980"/>
    </source>
</evidence>
<dbReference type="GO" id="GO:0006412">
    <property type="term" value="P:translation"/>
    <property type="evidence" value="ECO:0007669"/>
    <property type="project" value="TreeGrafter"/>
</dbReference>
<name>A0A563VN65_9CYAN</name>
<dbReference type="InterPro" id="IPR050437">
    <property type="entry name" value="Ribos_protein_bS1-like"/>
</dbReference>